<dbReference type="PROSITE" id="PS50011">
    <property type="entry name" value="PROTEIN_KINASE_DOM"/>
    <property type="match status" value="1"/>
</dbReference>
<reference evidence="2 3" key="1">
    <citation type="journal article" date="2018" name="Mol. Biol. Evol.">
        <title>Broad Genomic Sampling Reveals a Smut Pathogenic Ancestry of the Fungal Clade Ustilaginomycotina.</title>
        <authorList>
            <person name="Kijpornyongpan T."/>
            <person name="Mondo S.J."/>
            <person name="Barry K."/>
            <person name="Sandor L."/>
            <person name="Lee J."/>
            <person name="Lipzen A."/>
            <person name="Pangilinan J."/>
            <person name="LaButti K."/>
            <person name="Hainaut M."/>
            <person name="Henrissat B."/>
            <person name="Grigoriev I.V."/>
            <person name="Spatafora J.W."/>
            <person name="Aime M.C."/>
        </authorList>
    </citation>
    <scope>NUCLEOTIDE SEQUENCE [LARGE SCALE GENOMIC DNA]</scope>
    <source>
        <strain evidence="2 3">MCA 5214</strain>
    </source>
</reference>
<dbReference type="STRING" id="1569628.A0A316UHL9"/>
<dbReference type="RefSeq" id="XP_025359449.1">
    <property type="nucleotide sequence ID" value="XM_025504608.1"/>
</dbReference>
<proteinExistence type="predicted"/>
<dbReference type="PANTHER" id="PTHR24348">
    <property type="entry name" value="SERINE/THREONINE-PROTEIN KINASE UNC-51-RELATED"/>
    <property type="match status" value="1"/>
</dbReference>
<sequence>MAASYYFARQIGCGNWASVWIVQPKGSARGQVKAMKIVHRASQSGALQRFNALLNEYKVLAGMPRHPNIVCFEDLVLSPSYACLVMPFYDQPMTVCLPFAACRVYFARMAEAVEWLHKHYITHNDLKLANTLVNRGAGEPYGQPVLVDFGFARNHQPCYGTNFISNESWGTPEYLSPERSVGDAHDERLSDIWALGVSFFEMATGRTPFEKKNEVFTTPEAREEYYRRTIQGKWYTDYDLPFEIEDLCRAIVRVDPQARPRIPEILEHDFFQDAAATDSAGSSPRSI</sequence>
<dbReference type="GO" id="GO:0004674">
    <property type="term" value="F:protein serine/threonine kinase activity"/>
    <property type="evidence" value="ECO:0007669"/>
    <property type="project" value="InterPro"/>
</dbReference>
<gene>
    <name evidence="2" type="ORF">BDZ90DRAFT_224317</name>
</gene>
<protein>
    <submittedName>
        <fullName evidence="2">Kinase-like protein</fullName>
    </submittedName>
</protein>
<organism evidence="2 3">
    <name type="scientific">Jaminaea rosea</name>
    <dbReference type="NCBI Taxonomy" id="1569628"/>
    <lineage>
        <taxon>Eukaryota</taxon>
        <taxon>Fungi</taxon>
        <taxon>Dikarya</taxon>
        <taxon>Basidiomycota</taxon>
        <taxon>Ustilaginomycotina</taxon>
        <taxon>Exobasidiomycetes</taxon>
        <taxon>Microstromatales</taxon>
        <taxon>Microstromatales incertae sedis</taxon>
        <taxon>Jaminaea</taxon>
    </lineage>
</organism>
<dbReference type="InterPro" id="IPR008271">
    <property type="entry name" value="Ser/Thr_kinase_AS"/>
</dbReference>
<dbReference type="InterPro" id="IPR011009">
    <property type="entry name" value="Kinase-like_dom_sf"/>
</dbReference>
<accession>A0A316UHL9</accession>
<dbReference type="SUPFAM" id="SSF56112">
    <property type="entry name" value="Protein kinase-like (PK-like)"/>
    <property type="match status" value="1"/>
</dbReference>
<dbReference type="PROSITE" id="PS00108">
    <property type="entry name" value="PROTEIN_KINASE_ST"/>
    <property type="match status" value="1"/>
</dbReference>
<dbReference type="Proteomes" id="UP000245884">
    <property type="component" value="Unassembled WGS sequence"/>
</dbReference>
<dbReference type="EMBL" id="KZ819679">
    <property type="protein sequence ID" value="PWN24837.1"/>
    <property type="molecule type" value="Genomic_DNA"/>
</dbReference>
<feature type="domain" description="Protein kinase" evidence="1">
    <location>
        <begin position="5"/>
        <end position="271"/>
    </location>
</feature>
<evidence type="ECO:0000313" key="2">
    <source>
        <dbReference type="EMBL" id="PWN24837.1"/>
    </source>
</evidence>
<dbReference type="PANTHER" id="PTHR24348:SF68">
    <property type="entry name" value="SERINE_THREONINE-PROTEIN KINASE ATG1C"/>
    <property type="match status" value="1"/>
</dbReference>
<dbReference type="GO" id="GO:0005737">
    <property type="term" value="C:cytoplasm"/>
    <property type="evidence" value="ECO:0007669"/>
    <property type="project" value="TreeGrafter"/>
</dbReference>
<dbReference type="Gene3D" id="1.10.510.10">
    <property type="entry name" value="Transferase(Phosphotransferase) domain 1"/>
    <property type="match status" value="1"/>
</dbReference>
<dbReference type="Pfam" id="PF00069">
    <property type="entry name" value="Pkinase"/>
    <property type="match status" value="1"/>
</dbReference>
<dbReference type="InterPro" id="IPR045269">
    <property type="entry name" value="Atg1-like"/>
</dbReference>
<dbReference type="GeneID" id="37026431"/>
<keyword evidence="3" id="KW-1185">Reference proteome</keyword>
<dbReference type="CDD" id="cd00180">
    <property type="entry name" value="PKc"/>
    <property type="match status" value="1"/>
</dbReference>
<dbReference type="GO" id="GO:0005524">
    <property type="term" value="F:ATP binding"/>
    <property type="evidence" value="ECO:0007669"/>
    <property type="project" value="InterPro"/>
</dbReference>
<dbReference type="SMART" id="SM00220">
    <property type="entry name" value="S_TKc"/>
    <property type="match status" value="1"/>
</dbReference>
<dbReference type="AlphaFoldDB" id="A0A316UHL9"/>
<evidence type="ECO:0000313" key="3">
    <source>
        <dbReference type="Proteomes" id="UP000245884"/>
    </source>
</evidence>
<keyword evidence="2" id="KW-0418">Kinase</keyword>
<keyword evidence="2" id="KW-0808">Transferase</keyword>
<dbReference type="GO" id="GO:0010506">
    <property type="term" value="P:regulation of autophagy"/>
    <property type="evidence" value="ECO:0007669"/>
    <property type="project" value="InterPro"/>
</dbReference>
<evidence type="ECO:0000259" key="1">
    <source>
        <dbReference type="PROSITE" id="PS50011"/>
    </source>
</evidence>
<dbReference type="InterPro" id="IPR000719">
    <property type="entry name" value="Prot_kinase_dom"/>
</dbReference>
<name>A0A316UHL9_9BASI</name>
<dbReference type="OrthoDB" id="68483at2759"/>
<feature type="non-terminal residue" evidence="2">
    <location>
        <position position="287"/>
    </location>
</feature>